<protein>
    <submittedName>
        <fullName evidence="1">Uncharacterized protein</fullName>
    </submittedName>
</protein>
<dbReference type="AlphaFoldDB" id="A0A448SPK4"/>
<organism evidence="1 2">
    <name type="scientific">Serratia rubidaea</name>
    <name type="common">Serratia marinorubra</name>
    <dbReference type="NCBI Taxonomy" id="61652"/>
    <lineage>
        <taxon>Bacteria</taxon>
        <taxon>Pseudomonadati</taxon>
        <taxon>Pseudomonadota</taxon>
        <taxon>Gammaproteobacteria</taxon>
        <taxon>Enterobacterales</taxon>
        <taxon>Yersiniaceae</taxon>
        <taxon>Serratia</taxon>
    </lineage>
</organism>
<evidence type="ECO:0000313" key="2">
    <source>
        <dbReference type="Proteomes" id="UP000281904"/>
    </source>
</evidence>
<name>A0A448SPK4_SERRU</name>
<accession>A0A448SPK4</accession>
<gene>
    <name evidence="1" type="ORF">NCTC10036_03729</name>
</gene>
<sequence>MIAMQSLKTGLMCNSSLTEYKINPSKQNRVLIYFY</sequence>
<proteinExistence type="predicted"/>
<evidence type="ECO:0000313" key="1">
    <source>
        <dbReference type="EMBL" id="VEI69655.1"/>
    </source>
</evidence>
<dbReference type="EMBL" id="LR134493">
    <property type="protein sequence ID" value="VEI69655.1"/>
    <property type="molecule type" value="Genomic_DNA"/>
</dbReference>
<reference evidence="1 2" key="1">
    <citation type="submission" date="2018-12" db="EMBL/GenBank/DDBJ databases">
        <authorList>
            <consortium name="Pathogen Informatics"/>
        </authorList>
    </citation>
    <scope>NUCLEOTIDE SEQUENCE [LARGE SCALE GENOMIC DNA]</scope>
    <source>
        <strain evidence="1 2">NCTC10036</strain>
    </source>
</reference>
<dbReference type="Proteomes" id="UP000281904">
    <property type="component" value="Chromosome"/>
</dbReference>